<dbReference type="PANTHER" id="PTHR46696:SF1">
    <property type="entry name" value="CYTOCHROME P450 YJIB-RELATED"/>
    <property type="match status" value="1"/>
</dbReference>
<dbReference type="PANTHER" id="PTHR46696">
    <property type="entry name" value="P450, PUTATIVE (EUROFUNG)-RELATED"/>
    <property type="match status" value="1"/>
</dbReference>
<dbReference type="Gene3D" id="1.10.630.10">
    <property type="entry name" value="Cytochrome P450"/>
    <property type="match status" value="2"/>
</dbReference>
<dbReference type="RefSeq" id="WP_084428813.1">
    <property type="nucleotide sequence ID" value="NZ_FWXV01000003.1"/>
</dbReference>
<dbReference type="EMBL" id="FWXV01000003">
    <property type="protein sequence ID" value="SMD10304.1"/>
    <property type="molecule type" value="Genomic_DNA"/>
</dbReference>
<evidence type="ECO:0000313" key="3">
    <source>
        <dbReference type="Proteomes" id="UP000192674"/>
    </source>
</evidence>
<evidence type="ECO:0000256" key="1">
    <source>
        <dbReference type="ARBA" id="ARBA00010617"/>
    </source>
</evidence>
<gene>
    <name evidence="2" type="ORF">SAMN05661093_04605</name>
</gene>
<dbReference type="GO" id="GO:0005506">
    <property type="term" value="F:iron ion binding"/>
    <property type="evidence" value="ECO:0007669"/>
    <property type="project" value="InterPro"/>
</dbReference>
<name>A0A1W2EKV4_KIBAR</name>
<dbReference type="GO" id="GO:0004497">
    <property type="term" value="F:monooxygenase activity"/>
    <property type="evidence" value="ECO:0007669"/>
    <property type="project" value="UniProtKB-KW"/>
</dbReference>
<keyword evidence="3" id="KW-1185">Reference proteome</keyword>
<accession>A0A1W2EKV4</accession>
<dbReference type="OrthoDB" id="3962358at2"/>
<proteinExistence type="inferred from homology"/>
<dbReference type="InterPro" id="IPR017972">
    <property type="entry name" value="Cyt_P450_CS"/>
</dbReference>
<dbReference type="GO" id="GO:0020037">
    <property type="term" value="F:heme binding"/>
    <property type="evidence" value="ECO:0007669"/>
    <property type="project" value="InterPro"/>
</dbReference>
<sequence>MIDPFTSTVRGMTEPNPVFAALREGGPVVVADAPAGGPVWIVTDEDLAKEVLSDPRIVKDPAMAPLDWDPFKAGLEPTAAQRPSLTTMDGPAHTALRRAQAPLLTGKRIREQQDRIEELARDLLSSYSGVVDLMADFTTRYPLTVLLDMMAIPRENVDRAVDGCRQMFAGDQFGAIQALMDVAATARDGGIAAELRDRMPPDTPEEEVRYHLFGLIFASQVTTDTALGFVIARTLGTSDGDPVEETLRQNPPAPFSLWRFTAEPIDLAGMHLPERAPILVDIGGLGLTFGAGPHFCVGAQLAQAELRGVETVLRRDFPSARLAVPYEELQQIVLGGIGGSRLKELPVVLR</sequence>
<dbReference type="PROSITE" id="PS00086">
    <property type="entry name" value="CYTOCHROME_P450"/>
    <property type="match status" value="1"/>
</dbReference>
<dbReference type="AlphaFoldDB" id="A0A1W2EKV4"/>
<evidence type="ECO:0000313" key="2">
    <source>
        <dbReference type="EMBL" id="SMD10304.1"/>
    </source>
</evidence>
<dbReference type="Proteomes" id="UP000192674">
    <property type="component" value="Unassembled WGS sequence"/>
</dbReference>
<protein>
    <submittedName>
        <fullName evidence="2">Cytochrome P450</fullName>
    </submittedName>
</protein>
<dbReference type="SUPFAM" id="SSF48264">
    <property type="entry name" value="Cytochrome P450"/>
    <property type="match status" value="1"/>
</dbReference>
<dbReference type="GO" id="GO:0016705">
    <property type="term" value="F:oxidoreductase activity, acting on paired donors, with incorporation or reduction of molecular oxygen"/>
    <property type="evidence" value="ECO:0007669"/>
    <property type="project" value="InterPro"/>
</dbReference>
<comment type="similarity">
    <text evidence="1">Belongs to the cytochrome P450 family.</text>
</comment>
<reference evidence="2 3" key="1">
    <citation type="submission" date="2017-04" db="EMBL/GenBank/DDBJ databases">
        <authorList>
            <person name="Afonso C.L."/>
            <person name="Miller P.J."/>
            <person name="Scott M.A."/>
            <person name="Spackman E."/>
            <person name="Goraichik I."/>
            <person name="Dimitrov K.M."/>
            <person name="Suarez D.L."/>
            <person name="Swayne D.E."/>
        </authorList>
    </citation>
    <scope>NUCLEOTIDE SEQUENCE [LARGE SCALE GENOMIC DNA]</scope>
    <source>
        <strain evidence="2 3">DSM 43828</strain>
    </source>
</reference>
<organism evidence="2 3">
    <name type="scientific">Kibdelosporangium aridum</name>
    <dbReference type="NCBI Taxonomy" id="2030"/>
    <lineage>
        <taxon>Bacteria</taxon>
        <taxon>Bacillati</taxon>
        <taxon>Actinomycetota</taxon>
        <taxon>Actinomycetes</taxon>
        <taxon>Pseudonocardiales</taxon>
        <taxon>Pseudonocardiaceae</taxon>
        <taxon>Kibdelosporangium</taxon>
    </lineage>
</organism>
<dbReference type="InterPro" id="IPR036396">
    <property type="entry name" value="Cyt_P450_sf"/>
</dbReference>